<gene>
    <name evidence="1" type="ORF">QNI22_23330</name>
</gene>
<name>A0AAE3RA97_9BACT</name>
<sequence length="73" mass="8141">MHTFFINAANLIIKESEISSQYLLAKPYDGGLESLLSIELEDNLVKTRLPKEGYVAFQGQVNNKKSNLKKANG</sequence>
<reference evidence="1" key="1">
    <citation type="submission" date="2023-05" db="EMBL/GenBank/DDBJ databases">
        <authorList>
            <person name="Zhang X."/>
        </authorList>
    </citation>
    <scope>NUCLEOTIDE SEQUENCE</scope>
    <source>
        <strain evidence="1">BD1B2-1</strain>
    </source>
</reference>
<comment type="caution">
    <text evidence="1">The sequence shown here is derived from an EMBL/GenBank/DDBJ whole genome shotgun (WGS) entry which is preliminary data.</text>
</comment>
<dbReference type="AlphaFoldDB" id="A0AAE3RA97"/>
<protein>
    <submittedName>
        <fullName evidence="1">Uncharacterized protein</fullName>
    </submittedName>
</protein>
<dbReference type="EMBL" id="JASJOU010000009">
    <property type="protein sequence ID" value="MDJ1503618.1"/>
    <property type="molecule type" value="Genomic_DNA"/>
</dbReference>
<dbReference type="Proteomes" id="UP001232063">
    <property type="component" value="Unassembled WGS sequence"/>
</dbReference>
<organism evidence="1 2">
    <name type="scientific">Xanthocytophaga agilis</name>
    <dbReference type="NCBI Taxonomy" id="3048010"/>
    <lineage>
        <taxon>Bacteria</taxon>
        <taxon>Pseudomonadati</taxon>
        <taxon>Bacteroidota</taxon>
        <taxon>Cytophagia</taxon>
        <taxon>Cytophagales</taxon>
        <taxon>Rhodocytophagaceae</taxon>
        <taxon>Xanthocytophaga</taxon>
    </lineage>
</organism>
<evidence type="ECO:0000313" key="2">
    <source>
        <dbReference type="Proteomes" id="UP001232063"/>
    </source>
</evidence>
<keyword evidence="2" id="KW-1185">Reference proteome</keyword>
<proteinExistence type="predicted"/>
<accession>A0AAE3RA97</accession>
<dbReference type="RefSeq" id="WP_314514238.1">
    <property type="nucleotide sequence ID" value="NZ_JASJOU010000009.1"/>
</dbReference>
<evidence type="ECO:0000313" key="1">
    <source>
        <dbReference type="EMBL" id="MDJ1503618.1"/>
    </source>
</evidence>